<gene>
    <name evidence="2" type="ORF">A9Q84_08915</name>
</gene>
<feature type="signal peptide" evidence="1">
    <location>
        <begin position="1"/>
        <end position="18"/>
    </location>
</feature>
<dbReference type="SUPFAM" id="SSF56219">
    <property type="entry name" value="DNase I-like"/>
    <property type="match status" value="1"/>
</dbReference>
<proteinExistence type="predicted"/>
<name>A0A1Y5FC86_9BACT</name>
<evidence type="ECO:0000256" key="1">
    <source>
        <dbReference type="SAM" id="SignalP"/>
    </source>
</evidence>
<sequence length="405" mass="46343">MKYTLLLLLILLSSCALTPKKLNPEKSFLKIVHYNIKELNTVKLNSESKQLASVRAILNRFDSDILSINEIQYDLPNIPNDNFQTEGKNLDTLALKLGRKDISSVLRPANTGKNARKRKNGTYHSNFSAKNSRKFADPVNFGIFPAQYSTGALISNKLKILNVKTINELKWKQFNPKAKITRFTDASGKKLTNKMELFDKNFTDILVEKDSIKFHIILLHTVPAFHFGNKKSPNYERNADQLRFLEWYLTGSTNIKVGKTNITPLTSKDLFIAIGDWNTELSNTKNPGSEVLRSLEKKVTFWLDSSLAEIGHTNESGSFAPRKLQLQLDYIAFSRHFKIRSAGIYHPKEGRRELGCLEKKEGRDIRSYFDRKQGRTCYATFSKDYLELKEASDHFPIWVNLGLID</sequence>
<comment type="caution">
    <text evidence="2">The sequence shown here is derived from an EMBL/GenBank/DDBJ whole genome shotgun (WGS) entry which is preliminary data.</text>
</comment>
<keyword evidence="1" id="KW-0732">Signal</keyword>
<organism evidence="2 3">
    <name type="scientific">Halobacteriovorax marinus</name>
    <dbReference type="NCBI Taxonomy" id="97084"/>
    <lineage>
        <taxon>Bacteria</taxon>
        <taxon>Pseudomonadati</taxon>
        <taxon>Bdellovibrionota</taxon>
        <taxon>Bacteriovoracia</taxon>
        <taxon>Bacteriovoracales</taxon>
        <taxon>Halobacteriovoraceae</taxon>
        <taxon>Halobacteriovorax</taxon>
    </lineage>
</organism>
<dbReference type="Proteomes" id="UP000196531">
    <property type="component" value="Unassembled WGS sequence"/>
</dbReference>
<accession>A0A1Y5FC86</accession>
<evidence type="ECO:0000313" key="3">
    <source>
        <dbReference type="Proteomes" id="UP000196531"/>
    </source>
</evidence>
<dbReference type="PROSITE" id="PS51257">
    <property type="entry name" value="PROKAR_LIPOPROTEIN"/>
    <property type="match status" value="1"/>
</dbReference>
<feature type="chain" id="PRO_5013391488" description="Endonuclease/exonuclease/phosphatase domain-containing protein" evidence="1">
    <location>
        <begin position="19"/>
        <end position="405"/>
    </location>
</feature>
<dbReference type="AlphaFoldDB" id="A0A1Y5FC86"/>
<dbReference type="Gene3D" id="3.60.10.10">
    <property type="entry name" value="Endonuclease/exonuclease/phosphatase"/>
    <property type="match status" value="1"/>
</dbReference>
<dbReference type="InterPro" id="IPR036691">
    <property type="entry name" value="Endo/exonu/phosph_ase_sf"/>
</dbReference>
<reference evidence="3" key="1">
    <citation type="journal article" date="2017" name="Proc. Natl. Acad. Sci. U.S.A.">
        <title>Simulation of Deepwater Horizon oil plume reveals substrate specialization within a complex community of hydrocarbon-degraders.</title>
        <authorList>
            <person name="Hu P."/>
            <person name="Dubinsky E.A."/>
            <person name="Probst A.J."/>
            <person name="Wang J."/>
            <person name="Sieber C.M.K."/>
            <person name="Tom L.M."/>
            <person name="Gardinali P."/>
            <person name="Banfield J.F."/>
            <person name="Atlas R.M."/>
            <person name="Andersen G.L."/>
        </authorList>
    </citation>
    <scope>NUCLEOTIDE SEQUENCE [LARGE SCALE GENOMIC DNA]</scope>
</reference>
<evidence type="ECO:0008006" key="4">
    <source>
        <dbReference type="Google" id="ProtNLM"/>
    </source>
</evidence>
<dbReference type="EMBL" id="MAAO01000006">
    <property type="protein sequence ID" value="OUR96460.1"/>
    <property type="molecule type" value="Genomic_DNA"/>
</dbReference>
<protein>
    <recommendedName>
        <fullName evidence="4">Endonuclease/exonuclease/phosphatase domain-containing protein</fullName>
    </recommendedName>
</protein>
<evidence type="ECO:0000313" key="2">
    <source>
        <dbReference type="EMBL" id="OUR96460.1"/>
    </source>
</evidence>